<proteinExistence type="predicted"/>
<evidence type="ECO:0000313" key="2">
    <source>
        <dbReference type="EMBL" id="TRU97633.1"/>
    </source>
</evidence>
<name>A0A552JPF2_9CHRO</name>
<organism evidence="2 3">
    <name type="scientific">Microcystis wesenbergii Mw_QC_S_20081001_S30D</name>
    <dbReference type="NCBI Taxonomy" id="2486245"/>
    <lineage>
        <taxon>Bacteria</taxon>
        <taxon>Bacillati</taxon>
        <taxon>Cyanobacteriota</taxon>
        <taxon>Cyanophyceae</taxon>
        <taxon>Oscillatoriophycideae</taxon>
        <taxon>Chroococcales</taxon>
        <taxon>Microcystaceae</taxon>
        <taxon>Microcystis</taxon>
    </lineage>
</organism>
<feature type="transmembrane region" description="Helical" evidence="1">
    <location>
        <begin position="6"/>
        <end position="25"/>
    </location>
</feature>
<evidence type="ECO:0000313" key="3">
    <source>
        <dbReference type="Proteomes" id="UP000320523"/>
    </source>
</evidence>
<dbReference type="AlphaFoldDB" id="A0A552JPF2"/>
<evidence type="ECO:0000256" key="1">
    <source>
        <dbReference type="SAM" id="Phobius"/>
    </source>
</evidence>
<keyword evidence="1" id="KW-0812">Transmembrane</keyword>
<comment type="caution">
    <text evidence="2">The sequence shown here is derived from an EMBL/GenBank/DDBJ whole genome shotgun (WGS) entry which is preliminary data.</text>
</comment>
<reference evidence="2 3" key="1">
    <citation type="submission" date="2019-01" db="EMBL/GenBank/DDBJ databases">
        <title>Coherence of Microcystis species and biogeography revealed through population genomics.</title>
        <authorList>
            <person name="Perez-Carrascal O.M."/>
            <person name="Terrat Y."/>
            <person name="Giani A."/>
            <person name="Fortin N."/>
            <person name="Tromas N."/>
            <person name="Shapiro B.J."/>
        </authorList>
    </citation>
    <scope>NUCLEOTIDE SEQUENCE [LARGE SCALE GENOMIC DNA]</scope>
    <source>
        <strain evidence="2">Mw_QC_S_20081001_S30D</strain>
    </source>
</reference>
<dbReference type="Proteomes" id="UP000320523">
    <property type="component" value="Unassembled WGS sequence"/>
</dbReference>
<keyword evidence="1" id="KW-1133">Transmembrane helix</keyword>
<keyword evidence="1" id="KW-0472">Membrane</keyword>
<gene>
    <name evidence="2" type="ORF">EWV75_08775</name>
</gene>
<sequence length="69" mass="7681">MTAKGLSIIVMLITLLRLILGGLIIKEGVNNKDKREKVMRYLIGVKKLSDTPLNKGGLRGYQRQNLSSI</sequence>
<accession>A0A552JPF2</accession>
<protein>
    <submittedName>
        <fullName evidence="2">Uncharacterized protein</fullName>
    </submittedName>
</protein>
<dbReference type="EMBL" id="SFAT01000090">
    <property type="protein sequence ID" value="TRU97633.1"/>
    <property type="molecule type" value="Genomic_DNA"/>
</dbReference>